<gene>
    <name evidence="1" type="ORF">Amac_025060</name>
</gene>
<dbReference type="OrthoDB" id="5243890at2"/>
<dbReference type="RefSeq" id="WP_155354488.1">
    <property type="nucleotide sequence ID" value="NZ_BAAAHL010000060.1"/>
</dbReference>
<reference evidence="1 2" key="1">
    <citation type="submission" date="2019-10" db="EMBL/GenBank/DDBJ databases">
        <title>Whole genome shotgun sequence of Acrocarpospora macrocephala NBRC 16266.</title>
        <authorList>
            <person name="Ichikawa N."/>
            <person name="Kimura A."/>
            <person name="Kitahashi Y."/>
            <person name="Komaki H."/>
            <person name="Oguchi A."/>
        </authorList>
    </citation>
    <scope>NUCLEOTIDE SEQUENCE [LARGE SCALE GENOMIC DNA]</scope>
    <source>
        <strain evidence="1 2">NBRC 16266</strain>
    </source>
</reference>
<dbReference type="Gene3D" id="2.80.10.50">
    <property type="match status" value="1"/>
</dbReference>
<keyword evidence="2" id="KW-1185">Reference proteome</keyword>
<dbReference type="CDD" id="cd00257">
    <property type="entry name" value="beta-trefoil_FSCN-like"/>
    <property type="match status" value="1"/>
</dbReference>
<comment type="caution">
    <text evidence="1">The sequence shown here is derived from an EMBL/GenBank/DDBJ whole genome shotgun (WGS) entry which is preliminary data.</text>
</comment>
<accession>A0A5M3WKI0</accession>
<sequence>MAAEPVCLPEPRAERFRKAYANVGNGTIALHSRANNMYVAAEPAGAQPRIANRTAIGPWERFDLGGS</sequence>
<name>A0A5M3WKI0_9ACTN</name>
<dbReference type="AlphaFoldDB" id="A0A5M3WKI0"/>
<evidence type="ECO:0000313" key="1">
    <source>
        <dbReference type="EMBL" id="GES08910.1"/>
    </source>
</evidence>
<organism evidence="1 2">
    <name type="scientific">Acrocarpospora macrocephala</name>
    <dbReference type="NCBI Taxonomy" id="150177"/>
    <lineage>
        <taxon>Bacteria</taxon>
        <taxon>Bacillati</taxon>
        <taxon>Actinomycetota</taxon>
        <taxon>Actinomycetes</taxon>
        <taxon>Streptosporangiales</taxon>
        <taxon>Streptosporangiaceae</taxon>
        <taxon>Acrocarpospora</taxon>
    </lineage>
</organism>
<dbReference type="Proteomes" id="UP000331127">
    <property type="component" value="Unassembled WGS sequence"/>
</dbReference>
<protein>
    <submittedName>
        <fullName evidence="1">Uncharacterized protein</fullName>
    </submittedName>
</protein>
<proteinExistence type="predicted"/>
<evidence type="ECO:0000313" key="2">
    <source>
        <dbReference type="Proteomes" id="UP000331127"/>
    </source>
</evidence>
<dbReference type="EMBL" id="BLAE01000012">
    <property type="protein sequence ID" value="GES08910.1"/>
    <property type="molecule type" value="Genomic_DNA"/>
</dbReference>